<organism evidence="1 2">
    <name type="scientific">Globodera pallida</name>
    <name type="common">Potato cyst nematode worm</name>
    <name type="synonym">Heterodera pallida</name>
    <dbReference type="NCBI Taxonomy" id="36090"/>
    <lineage>
        <taxon>Eukaryota</taxon>
        <taxon>Metazoa</taxon>
        <taxon>Ecdysozoa</taxon>
        <taxon>Nematoda</taxon>
        <taxon>Chromadorea</taxon>
        <taxon>Rhabditida</taxon>
        <taxon>Tylenchina</taxon>
        <taxon>Tylenchomorpha</taxon>
        <taxon>Tylenchoidea</taxon>
        <taxon>Heteroderidae</taxon>
        <taxon>Heteroderinae</taxon>
        <taxon>Globodera</taxon>
    </lineage>
</organism>
<evidence type="ECO:0000313" key="1">
    <source>
        <dbReference type="Proteomes" id="UP000050741"/>
    </source>
</evidence>
<sequence length="33" mass="3849">MNQLNVELIAKIEQYQNKQQQNIDAFTKAQKGN</sequence>
<reference evidence="2" key="2">
    <citation type="submission" date="2016-06" db="UniProtKB">
        <authorList>
            <consortium name="WormBaseParasite"/>
        </authorList>
    </citation>
    <scope>IDENTIFICATION</scope>
</reference>
<proteinExistence type="predicted"/>
<accession>A0A183CSR9</accession>
<reference evidence="1" key="1">
    <citation type="submission" date="2014-05" db="EMBL/GenBank/DDBJ databases">
        <title>The genome and life-stage specific transcriptomes of Globodera pallida elucidate key aspects of plant parasitism by a cyst nematode.</title>
        <authorList>
            <person name="Cotton J.A."/>
            <person name="Lilley C.J."/>
            <person name="Jones L.M."/>
            <person name="Kikuchi T."/>
            <person name="Reid A.J."/>
            <person name="Thorpe P."/>
            <person name="Tsai I.J."/>
            <person name="Beasley H."/>
            <person name="Blok V."/>
            <person name="Cock P.J.A."/>
            <person name="Van den Akker S.E."/>
            <person name="Holroyd N."/>
            <person name="Hunt M."/>
            <person name="Mantelin S."/>
            <person name="Naghra H."/>
            <person name="Pain A."/>
            <person name="Palomares-Rius J.E."/>
            <person name="Zarowiecki M."/>
            <person name="Berriman M."/>
            <person name="Jones J.T."/>
            <person name="Urwin P.E."/>
        </authorList>
    </citation>
    <scope>NUCLEOTIDE SEQUENCE [LARGE SCALE GENOMIC DNA]</scope>
    <source>
        <strain evidence="1">Lindley</strain>
    </source>
</reference>
<protein>
    <submittedName>
        <fullName evidence="2">Transcriptional regulator</fullName>
    </submittedName>
</protein>
<dbReference type="AlphaFoldDB" id="A0A183CSR9"/>
<keyword evidence="1" id="KW-1185">Reference proteome</keyword>
<evidence type="ECO:0000313" key="2">
    <source>
        <dbReference type="WBParaSite" id="GPLIN_001592700"/>
    </source>
</evidence>
<dbReference type="WBParaSite" id="GPLIN_001592700">
    <property type="protein sequence ID" value="GPLIN_001592700"/>
    <property type="gene ID" value="GPLIN_001592700"/>
</dbReference>
<dbReference type="Proteomes" id="UP000050741">
    <property type="component" value="Unassembled WGS sequence"/>
</dbReference>
<name>A0A183CSR9_GLOPA</name>